<proteinExistence type="predicted"/>
<organism evidence="1">
    <name type="scientific">Nothobranchius pienaari</name>
    <dbReference type="NCBI Taxonomy" id="704102"/>
    <lineage>
        <taxon>Eukaryota</taxon>
        <taxon>Metazoa</taxon>
        <taxon>Chordata</taxon>
        <taxon>Craniata</taxon>
        <taxon>Vertebrata</taxon>
        <taxon>Euteleostomi</taxon>
        <taxon>Actinopterygii</taxon>
        <taxon>Neopterygii</taxon>
        <taxon>Teleostei</taxon>
        <taxon>Neoteleostei</taxon>
        <taxon>Acanthomorphata</taxon>
        <taxon>Ovalentaria</taxon>
        <taxon>Atherinomorphae</taxon>
        <taxon>Cyprinodontiformes</taxon>
        <taxon>Nothobranchiidae</taxon>
        <taxon>Nothobranchius</taxon>
    </lineage>
</organism>
<protein>
    <submittedName>
        <fullName evidence="1">PDZ and LIM domain 5b</fullName>
    </submittedName>
</protein>
<name>A0A1A8QM16_9TELE</name>
<reference evidence="1" key="2">
    <citation type="submission" date="2016-06" db="EMBL/GenBank/DDBJ databases">
        <title>The genome of a short-lived fish provides insights into sex chromosome evolution and the genetic control of aging.</title>
        <authorList>
            <person name="Reichwald K."/>
            <person name="Felder M."/>
            <person name="Petzold A."/>
            <person name="Koch P."/>
            <person name="Groth M."/>
            <person name="Platzer M."/>
        </authorList>
    </citation>
    <scope>NUCLEOTIDE SEQUENCE</scope>
    <source>
        <tissue evidence="1">Brain</tissue>
    </source>
</reference>
<accession>A0A1A8QM16</accession>
<sequence>SMCFLSVFGYRSYVPKTALFRKSQFVMSQKEKAE</sequence>
<reference evidence="1" key="1">
    <citation type="submission" date="2016-05" db="EMBL/GenBank/DDBJ databases">
        <authorList>
            <person name="Lavstsen T."/>
            <person name="Jespersen J.S."/>
        </authorList>
    </citation>
    <scope>NUCLEOTIDE SEQUENCE</scope>
    <source>
        <tissue evidence="1">Brain</tissue>
    </source>
</reference>
<gene>
    <name evidence="1" type="primary">PDLIM5B</name>
</gene>
<dbReference type="AlphaFoldDB" id="A0A1A8QM16"/>
<dbReference type="EMBL" id="HAEG01013297">
    <property type="protein sequence ID" value="SBR94566.1"/>
    <property type="molecule type" value="Transcribed_RNA"/>
</dbReference>
<evidence type="ECO:0000313" key="1">
    <source>
        <dbReference type="EMBL" id="SBR94566.1"/>
    </source>
</evidence>
<feature type="non-terminal residue" evidence="1">
    <location>
        <position position="1"/>
    </location>
</feature>